<sequence>MSFAFGLIIAVLLLILPGAVVALAGRLGWAAALGVGPVLTYGVVGLAIIPFGAIGIRWNTWTALLALAIVTAGVFGLRVLLARYRAVGSTAPPISLWPALTVAAGVILGALFVGIAAWRGMPYWQSIPSNWDSVWHANTIRWILDTGQASSTHMGELRNVDTHAALYYPSVFHALGAVLAQLTGAAPTTAYTLSSLSAAVWLFPLSAALLTWQLLRPSGGQERSDGGINTASQWRAAGAAATAAALSASFTAVPYVEFDTASMPNMAAYGIAVPAFVLITSSLQHRDRIPLAVLALIGVFSVHITGGVVVVTFVVAWWLLDALWHPVLGRLRDFITLVAIAAPTLAVLLPQFLGVLQQAEVIAGHAFLTHQGRKRTLFNGIVQHTRHLNDYPIQNILIALAAAGFVLLLTKRVWWPAAVWLLMMLAIVHSGAPFGGPVGAIIGKYSDLFYSDPRRLSAVVTLLLAPMAGIALYSAALLVVAGARRLTQRWAADRDPDRGFWLSATAMLLLAVTIGLAWHYFPRHRYLMGEKYDRVMIDSKDLEAMAYLASLPGARDTLIGNANTDGTAWMYAVADLHPLWTHYDYPVQQGPGYHRFIFWAYADDADHDPRIAEAVKALNIRYVLTGSRVVRGFVMPDGLVSLDKSKSWAKIYDNGEARIYEWRGSSPPDTQ</sequence>
<keyword evidence="1" id="KW-0812">Transmembrane</keyword>
<keyword evidence="1" id="KW-1133">Transmembrane helix</keyword>
<dbReference type="Pfam" id="PF20176">
    <property type="entry name" value="DUF6541"/>
    <property type="match status" value="1"/>
</dbReference>
<keyword evidence="1" id="KW-0472">Membrane</keyword>
<feature type="transmembrane region" description="Helical" evidence="1">
    <location>
        <begin position="334"/>
        <end position="356"/>
    </location>
</feature>
<dbReference type="Proteomes" id="UP000216063">
    <property type="component" value="Unassembled WGS sequence"/>
</dbReference>
<feature type="transmembrane region" description="Helical" evidence="1">
    <location>
        <begin position="38"/>
        <end position="56"/>
    </location>
</feature>
<protein>
    <recommendedName>
        <fullName evidence="4">Transmembrane protein alanine and leucine rich</fullName>
    </recommendedName>
</protein>
<accession>A0A255DD03</accession>
<evidence type="ECO:0000256" key="1">
    <source>
        <dbReference type="SAM" id="Phobius"/>
    </source>
</evidence>
<feature type="transmembrane region" description="Helical" evidence="1">
    <location>
        <begin position="166"/>
        <end position="186"/>
    </location>
</feature>
<feature type="transmembrane region" description="Helical" evidence="1">
    <location>
        <begin position="63"/>
        <end position="84"/>
    </location>
</feature>
<evidence type="ECO:0000313" key="3">
    <source>
        <dbReference type="Proteomes" id="UP000216063"/>
    </source>
</evidence>
<feature type="transmembrane region" description="Helical" evidence="1">
    <location>
        <begin position="420"/>
        <end position="443"/>
    </location>
</feature>
<dbReference type="EMBL" id="NOZR01000017">
    <property type="protein sequence ID" value="OYN77317.1"/>
    <property type="molecule type" value="Genomic_DNA"/>
</dbReference>
<evidence type="ECO:0008006" key="4">
    <source>
        <dbReference type="Google" id="ProtNLM"/>
    </source>
</evidence>
<dbReference type="RefSeq" id="WP_094482474.1">
    <property type="nucleotide sequence ID" value="NZ_JACKSC010000236.1"/>
</dbReference>
<feature type="transmembrane region" description="Helical" evidence="1">
    <location>
        <begin position="262"/>
        <end position="279"/>
    </location>
</feature>
<comment type="caution">
    <text evidence="2">The sequence shown here is derived from an EMBL/GenBank/DDBJ whole genome shotgun (WGS) entry which is preliminary data.</text>
</comment>
<evidence type="ECO:0000313" key="2">
    <source>
        <dbReference type="EMBL" id="OYN77317.1"/>
    </source>
</evidence>
<dbReference type="AlphaFoldDB" id="A0A255DD03"/>
<feature type="transmembrane region" description="Helical" evidence="1">
    <location>
        <begin position="96"/>
        <end position="118"/>
    </location>
</feature>
<feature type="transmembrane region" description="Helical" evidence="1">
    <location>
        <begin position="500"/>
        <end position="521"/>
    </location>
</feature>
<name>A0A255DD03_9MYCO</name>
<feature type="transmembrane region" description="Helical" evidence="1">
    <location>
        <begin position="455"/>
        <end position="480"/>
    </location>
</feature>
<organism evidence="2 3">
    <name type="scientific">Mycolicibacterium sphagni</name>
    <dbReference type="NCBI Taxonomy" id="1786"/>
    <lineage>
        <taxon>Bacteria</taxon>
        <taxon>Bacillati</taxon>
        <taxon>Actinomycetota</taxon>
        <taxon>Actinomycetes</taxon>
        <taxon>Mycobacteriales</taxon>
        <taxon>Mycobacteriaceae</taxon>
        <taxon>Mycolicibacterium</taxon>
    </lineage>
</organism>
<dbReference type="InterPro" id="IPR046671">
    <property type="entry name" value="DUF6541"/>
</dbReference>
<reference evidence="2 3" key="1">
    <citation type="submission" date="2017-07" db="EMBL/GenBank/DDBJ databases">
        <title>The new phylogeny of genus Mycobacterium.</title>
        <authorList>
            <person name="Tortoli E."/>
            <person name="Trovato A."/>
            <person name="Cirillo D.M."/>
        </authorList>
    </citation>
    <scope>NUCLEOTIDE SEQUENCE [LARGE SCALE GENOMIC DNA]</scope>
    <source>
        <strain evidence="2 3">ATCC 33027</strain>
    </source>
</reference>
<feature type="transmembrane region" description="Helical" evidence="1">
    <location>
        <begin position="291"/>
        <end position="319"/>
    </location>
</feature>
<keyword evidence="3" id="KW-1185">Reference proteome</keyword>
<dbReference type="OrthoDB" id="3251757at2"/>
<feature type="transmembrane region" description="Helical" evidence="1">
    <location>
        <begin position="198"/>
        <end position="215"/>
    </location>
</feature>
<proteinExistence type="predicted"/>
<gene>
    <name evidence="2" type="ORF">CG716_19120</name>
</gene>